<accession>A0A669FB22</accession>
<protein>
    <submittedName>
        <fullName evidence="3">Ghrelin</fullName>
    </submittedName>
</protein>
<evidence type="ECO:0000313" key="3">
    <source>
        <dbReference type="Ensembl" id="ENSONIP00000080438.1"/>
    </source>
</evidence>
<dbReference type="PANTHER" id="PTHR14122:SF1">
    <property type="entry name" value="APPETITE-REGULATING HORMONE"/>
    <property type="match status" value="1"/>
</dbReference>
<dbReference type="Ensembl" id="ENSONIT00000054676.1">
    <property type="protein sequence ID" value="ENSONIP00000080438.1"/>
    <property type="gene ID" value="ENSONIG00000019046.2"/>
</dbReference>
<proteinExistence type="predicted"/>
<keyword evidence="2" id="KW-0732">Signal</keyword>
<dbReference type="GO" id="GO:0016608">
    <property type="term" value="F:growth hormone-releasing hormone activity"/>
    <property type="evidence" value="ECO:0007669"/>
    <property type="project" value="InterPro"/>
</dbReference>
<organism evidence="3 4">
    <name type="scientific">Oreochromis niloticus</name>
    <name type="common">Nile tilapia</name>
    <name type="synonym">Tilapia nilotica</name>
    <dbReference type="NCBI Taxonomy" id="8128"/>
    <lineage>
        <taxon>Eukaryota</taxon>
        <taxon>Metazoa</taxon>
        <taxon>Chordata</taxon>
        <taxon>Craniata</taxon>
        <taxon>Vertebrata</taxon>
        <taxon>Euteleostomi</taxon>
        <taxon>Actinopterygii</taxon>
        <taxon>Neopterygii</taxon>
        <taxon>Teleostei</taxon>
        <taxon>Neoteleostei</taxon>
        <taxon>Acanthomorphata</taxon>
        <taxon>Ovalentaria</taxon>
        <taxon>Cichlomorphae</taxon>
        <taxon>Cichliformes</taxon>
        <taxon>Cichlidae</taxon>
        <taxon>African cichlids</taxon>
        <taxon>Pseudocrenilabrinae</taxon>
        <taxon>Oreochromini</taxon>
        <taxon>Oreochromis</taxon>
    </lineage>
</organism>
<evidence type="ECO:0000256" key="1">
    <source>
        <dbReference type="SAM" id="MobiDB-lite"/>
    </source>
</evidence>
<evidence type="ECO:0000256" key="2">
    <source>
        <dbReference type="SAM" id="SignalP"/>
    </source>
</evidence>
<dbReference type="AlphaFoldDB" id="A0A669FB22"/>
<dbReference type="InterPro" id="IPR005441">
    <property type="entry name" value="Preproghrelin"/>
</dbReference>
<gene>
    <name evidence="3" type="primary">ghrl</name>
</gene>
<name>A0A669FB22_ORENI</name>
<evidence type="ECO:0000313" key="4">
    <source>
        <dbReference type="Proteomes" id="UP000005207"/>
    </source>
</evidence>
<keyword evidence="4" id="KW-1185">Reference proteome</keyword>
<dbReference type="GeneTree" id="ENSGT00530000066343"/>
<feature type="signal peptide" evidence="2">
    <location>
        <begin position="1"/>
        <end position="26"/>
    </location>
</feature>
<dbReference type="Proteomes" id="UP000005207">
    <property type="component" value="Linkage group LG5"/>
</dbReference>
<sequence>MLLKRNTCLLAFLLCSLTLWCKSTSAGSSFLSPSQKPQNKVKSSRIGRQAMEEPNQANEDKTITLSAPFEIGVTLRAEDLADYIVELQEIVQRLLGNTETAGCPFFLVYTFKKVFPLNITKHIYTYIYIYIFFFPRETISSLKIRDCVSVFHY</sequence>
<reference evidence="3" key="3">
    <citation type="submission" date="2025-09" db="UniProtKB">
        <authorList>
            <consortium name="Ensembl"/>
        </authorList>
    </citation>
    <scope>IDENTIFICATION</scope>
</reference>
<feature type="chain" id="PRO_5025381227" evidence="2">
    <location>
        <begin position="27"/>
        <end position="153"/>
    </location>
</feature>
<feature type="region of interest" description="Disordered" evidence="1">
    <location>
        <begin position="26"/>
        <end position="58"/>
    </location>
</feature>
<dbReference type="InParanoid" id="A0A669FB22"/>
<dbReference type="PANTHER" id="PTHR14122">
    <property type="entry name" value="GHRELIN PRECURSOR"/>
    <property type="match status" value="1"/>
</dbReference>
<reference evidence="4" key="1">
    <citation type="submission" date="2012-01" db="EMBL/GenBank/DDBJ databases">
        <title>The Genome Sequence of Oreochromis niloticus (Nile Tilapia).</title>
        <authorList>
            <consortium name="Broad Institute Genome Assembly Team"/>
            <consortium name="Broad Institute Sequencing Platform"/>
            <person name="Di Palma F."/>
            <person name="Johnson J."/>
            <person name="Lander E.S."/>
            <person name="Lindblad-Toh K."/>
        </authorList>
    </citation>
    <scope>NUCLEOTIDE SEQUENCE [LARGE SCALE GENOMIC DNA]</scope>
</reference>
<dbReference type="GO" id="GO:0005576">
    <property type="term" value="C:extracellular region"/>
    <property type="evidence" value="ECO:0007669"/>
    <property type="project" value="InterPro"/>
</dbReference>
<feature type="compositionally biased region" description="Polar residues" evidence="1">
    <location>
        <begin position="26"/>
        <end position="41"/>
    </location>
</feature>
<reference evidence="3" key="2">
    <citation type="submission" date="2025-08" db="UniProtKB">
        <authorList>
            <consortium name="Ensembl"/>
        </authorList>
    </citation>
    <scope>IDENTIFICATION</scope>
</reference>
<dbReference type="OMA" id="MSAPFEL"/>